<dbReference type="OrthoDB" id="4966605at2"/>
<protein>
    <recommendedName>
        <fullName evidence="4">Metallopeptidase family protein</fullName>
    </recommendedName>
</protein>
<proteinExistence type="predicted"/>
<evidence type="ECO:0000313" key="2">
    <source>
        <dbReference type="EMBL" id="AIL96310.1"/>
    </source>
</evidence>
<dbReference type="InterPro" id="IPR038555">
    <property type="entry name" value="Zincin_1_sf"/>
</dbReference>
<feature type="region of interest" description="Disordered" evidence="1">
    <location>
        <begin position="1"/>
        <end position="24"/>
    </location>
</feature>
<dbReference type="Gene3D" id="3.30.2010.20">
    <property type="match status" value="1"/>
</dbReference>
<dbReference type="SUPFAM" id="SSF55486">
    <property type="entry name" value="Metalloproteases ('zincins'), catalytic domain"/>
    <property type="match status" value="1"/>
</dbReference>
<dbReference type="STRING" id="401472.CUREI_02395"/>
<reference evidence="2 3" key="1">
    <citation type="submission" date="2014-08" db="EMBL/GenBank/DDBJ databases">
        <title>Complete genome sequence of Corynebacterium ureicelerivorans DSM 45051, a lipophilic and urea-splitting isolate from a blood culture of a septicaemia patient.</title>
        <authorList>
            <person name="Tippelt A."/>
            <person name="Albersmeier A."/>
            <person name="Brinkrolf K."/>
            <person name="Ruckert C."/>
            <person name="Tauch A."/>
        </authorList>
    </citation>
    <scope>NUCLEOTIDE SEQUENCE [LARGE SCALE GENOMIC DNA]</scope>
    <source>
        <strain evidence="2 3">IMMIB RIV-2301</strain>
    </source>
</reference>
<dbReference type="EMBL" id="CP009215">
    <property type="protein sequence ID" value="AIL96310.1"/>
    <property type="molecule type" value="Genomic_DNA"/>
</dbReference>
<dbReference type="AlphaFoldDB" id="A0A077HJ88"/>
<evidence type="ECO:0000256" key="1">
    <source>
        <dbReference type="SAM" id="MobiDB-lite"/>
    </source>
</evidence>
<dbReference type="RefSeq" id="WP_038609983.1">
    <property type="nucleotide sequence ID" value="NZ_CAMIAM010000014.1"/>
</dbReference>
<gene>
    <name evidence="2" type="ORF">CUREI_02395</name>
</gene>
<evidence type="ECO:0000313" key="3">
    <source>
        <dbReference type="Proteomes" id="UP000028939"/>
    </source>
</evidence>
<dbReference type="HOGENOM" id="CLU_118049_1_1_11"/>
<keyword evidence="3" id="KW-1185">Reference proteome</keyword>
<sequence length="157" mass="17518">MTSTGPSHVQPARNRHGRGVRGPVLPVGVPRYRTRADAFDQLVLDAYAPLHNQFFNELAGVDLAVDTVPRMRLSPDMTVLPDEIIADGPVPLGRVLQAGVDKRGNPTRARLVVFRMPIEHRSAHTQERSELITWVLTALVANYLNLDPRTIDPDFPW</sequence>
<organism evidence="2 3">
    <name type="scientific">Corynebacterium ureicelerivorans</name>
    <dbReference type="NCBI Taxonomy" id="401472"/>
    <lineage>
        <taxon>Bacteria</taxon>
        <taxon>Bacillati</taxon>
        <taxon>Actinomycetota</taxon>
        <taxon>Actinomycetes</taxon>
        <taxon>Mycobacteriales</taxon>
        <taxon>Corynebacteriaceae</taxon>
        <taxon>Corynebacterium</taxon>
    </lineage>
</organism>
<dbReference type="Proteomes" id="UP000028939">
    <property type="component" value="Chromosome"/>
</dbReference>
<accession>A0A077HJ88</accession>
<evidence type="ECO:0008006" key="4">
    <source>
        <dbReference type="Google" id="ProtNLM"/>
    </source>
</evidence>
<name>A0A077HJ88_9CORY</name>
<dbReference type="KEGG" id="cuv:CUREI_02395"/>
<dbReference type="CDD" id="cd12954">
    <property type="entry name" value="MMP_TTHA0227_like_1"/>
    <property type="match status" value="1"/>
</dbReference>